<protein>
    <submittedName>
        <fullName evidence="1">Uncharacterized protein</fullName>
    </submittedName>
</protein>
<evidence type="ECO:0000313" key="1">
    <source>
        <dbReference type="EMBL" id="SVD94959.1"/>
    </source>
</evidence>
<accession>A0A382ZIB2</accession>
<dbReference type="SUPFAM" id="SSF48452">
    <property type="entry name" value="TPR-like"/>
    <property type="match status" value="1"/>
</dbReference>
<feature type="non-terminal residue" evidence="1">
    <location>
        <position position="1"/>
    </location>
</feature>
<dbReference type="InterPro" id="IPR011990">
    <property type="entry name" value="TPR-like_helical_dom_sf"/>
</dbReference>
<proteinExistence type="predicted"/>
<name>A0A382ZIB2_9ZZZZ</name>
<sequence>KDLSLESKIYIGQIYMSEFEDTDDGIEYYQKLYNEYPYIPDILYTLVQAYAKAERQDDARETLKIWLRSHPNDSQAIDWLSILSLQN</sequence>
<organism evidence="1">
    <name type="scientific">marine metagenome</name>
    <dbReference type="NCBI Taxonomy" id="408172"/>
    <lineage>
        <taxon>unclassified sequences</taxon>
        <taxon>metagenomes</taxon>
        <taxon>ecological metagenomes</taxon>
    </lineage>
</organism>
<dbReference type="Gene3D" id="1.25.40.10">
    <property type="entry name" value="Tetratricopeptide repeat domain"/>
    <property type="match status" value="1"/>
</dbReference>
<dbReference type="EMBL" id="UINC01183965">
    <property type="protein sequence ID" value="SVD94959.1"/>
    <property type="molecule type" value="Genomic_DNA"/>
</dbReference>
<gene>
    <name evidence="1" type="ORF">METZ01_LOCUS447813</name>
</gene>
<dbReference type="Pfam" id="PF14559">
    <property type="entry name" value="TPR_19"/>
    <property type="match status" value="1"/>
</dbReference>
<dbReference type="AlphaFoldDB" id="A0A382ZIB2"/>
<reference evidence="1" key="1">
    <citation type="submission" date="2018-05" db="EMBL/GenBank/DDBJ databases">
        <authorList>
            <person name="Lanie J.A."/>
            <person name="Ng W.-L."/>
            <person name="Kazmierczak K.M."/>
            <person name="Andrzejewski T.M."/>
            <person name="Davidsen T.M."/>
            <person name="Wayne K.J."/>
            <person name="Tettelin H."/>
            <person name="Glass J.I."/>
            <person name="Rusch D."/>
            <person name="Podicherti R."/>
            <person name="Tsui H.-C.T."/>
            <person name="Winkler M.E."/>
        </authorList>
    </citation>
    <scope>NUCLEOTIDE SEQUENCE</scope>
</reference>